<evidence type="ECO:0000256" key="1">
    <source>
        <dbReference type="SAM" id="Phobius"/>
    </source>
</evidence>
<feature type="transmembrane region" description="Helical" evidence="1">
    <location>
        <begin position="66"/>
        <end position="89"/>
    </location>
</feature>
<comment type="caution">
    <text evidence="2">The sequence shown here is derived from an EMBL/GenBank/DDBJ whole genome shotgun (WGS) entry which is preliminary data.</text>
</comment>
<sequence length="625" mass="69589">MQQHGGSYSQLESNNGASLTRRGWWWWEIRAATVTVLCTVMVVALLSKLDGLALEAWSLAIQPNALISIFTTLGKSSMMVAITACLGQLKWRHFYTGERPLRNMQVFDEASRGPWGAFVFFGKIRSPAYTALLLSLITILALGIDPSTQQVLKFSNREVKLKGVTAELGVADVYVSEGRPKWASNWTFQDKMSKDFNLNHALAKVAYLNGMFGRVPSPTFHCPSSASRCSWPVVTTMGLCSTFTNLTGTLAPTCDMSEDKRNGTCWINFPNANFKLDAGPVDFKWDLPYNRTWENVDGLTFFSSGISREFDSIGGTFASFSVAQSDGPWKPDGGRVHLYQSRFYWCQQTFTNVQSNSDVLNTTTSPTTVPLKPLRQKTNFPTSPIFAKDPPEFYTALTYSAEDDSQREYTMIEAISQEIFQAFSEVLYVRSMAVELDQTGAAAMYSDSALRMGLNTLLPFDDYLANTDIEKLSSNIAATVSTQMRAKDPGDNANLTLIPGDVFINEAYIQVHWPWLTLFLVETLMTTGLLAITIMMTKDEPLYKSSALALLKHRIPGWEEDGSSSKVSVKRGSQVVDCEVEVQQSVRDVRDTEKRLKDSARDVLVQCERGSAGETIVNTRTRAQE</sequence>
<dbReference type="PANTHER" id="PTHR35394">
    <property type="entry name" value="DUF3176 DOMAIN-CONTAINING PROTEIN"/>
    <property type="match status" value="1"/>
</dbReference>
<keyword evidence="3" id="KW-1185">Reference proteome</keyword>
<feature type="transmembrane region" description="Helical" evidence="1">
    <location>
        <begin position="128"/>
        <end position="144"/>
    </location>
</feature>
<organism evidence="2 3">
    <name type="scientific">Cercophora samala</name>
    <dbReference type="NCBI Taxonomy" id="330535"/>
    <lineage>
        <taxon>Eukaryota</taxon>
        <taxon>Fungi</taxon>
        <taxon>Dikarya</taxon>
        <taxon>Ascomycota</taxon>
        <taxon>Pezizomycotina</taxon>
        <taxon>Sordariomycetes</taxon>
        <taxon>Sordariomycetidae</taxon>
        <taxon>Sordariales</taxon>
        <taxon>Lasiosphaeriaceae</taxon>
        <taxon>Cercophora</taxon>
    </lineage>
</organism>
<dbReference type="EMBL" id="JAULSY010000017">
    <property type="protein sequence ID" value="KAK0671899.1"/>
    <property type="molecule type" value="Genomic_DNA"/>
</dbReference>
<dbReference type="PANTHER" id="PTHR35394:SF5">
    <property type="entry name" value="DUF3176 DOMAIN-CONTAINING PROTEIN"/>
    <property type="match status" value="1"/>
</dbReference>
<evidence type="ECO:0000313" key="2">
    <source>
        <dbReference type="EMBL" id="KAK0671899.1"/>
    </source>
</evidence>
<evidence type="ECO:0000313" key="3">
    <source>
        <dbReference type="Proteomes" id="UP001174997"/>
    </source>
</evidence>
<name>A0AA39ZIZ6_9PEZI</name>
<keyword evidence="1" id="KW-0812">Transmembrane</keyword>
<keyword evidence="1" id="KW-1133">Transmembrane helix</keyword>
<keyword evidence="1" id="KW-0472">Membrane</keyword>
<proteinExistence type="predicted"/>
<dbReference type="AlphaFoldDB" id="A0AA39ZIZ6"/>
<accession>A0AA39ZIZ6</accession>
<dbReference type="Pfam" id="PF11374">
    <property type="entry name" value="DUF3176"/>
    <property type="match status" value="1"/>
</dbReference>
<dbReference type="InterPro" id="IPR021514">
    <property type="entry name" value="DUF3176"/>
</dbReference>
<protein>
    <submittedName>
        <fullName evidence="2">Uncharacterized protein</fullName>
    </submittedName>
</protein>
<reference evidence="2" key="1">
    <citation type="submission" date="2023-06" db="EMBL/GenBank/DDBJ databases">
        <title>Genome-scale phylogeny and comparative genomics of the fungal order Sordariales.</title>
        <authorList>
            <consortium name="Lawrence Berkeley National Laboratory"/>
            <person name="Hensen N."/>
            <person name="Bonometti L."/>
            <person name="Westerberg I."/>
            <person name="Brannstrom I.O."/>
            <person name="Guillou S."/>
            <person name="Cros-Aarteil S."/>
            <person name="Calhoun S."/>
            <person name="Haridas S."/>
            <person name="Kuo A."/>
            <person name="Mondo S."/>
            <person name="Pangilinan J."/>
            <person name="Riley R."/>
            <person name="Labutti K."/>
            <person name="Andreopoulos B."/>
            <person name="Lipzen A."/>
            <person name="Chen C."/>
            <person name="Yanf M."/>
            <person name="Daum C."/>
            <person name="Ng V."/>
            <person name="Clum A."/>
            <person name="Steindorff A."/>
            <person name="Ohm R."/>
            <person name="Martin F."/>
            <person name="Silar P."/>
            <person name="Natvig D."/>
            <person name="Lalanne C."/>
            <person name="Gautier V."/>
            <person name="Ament-Velasquez S.L."/>
            <person name="Kruys A."/>
            <person name="Hutchinson M.I."/>
            <person name="Powell A.J."/>
            <person name="Barry K."/>
            <person name="Miller A.N."/>
            <person name="Grigoriev I.V."/>
            <person name="Debuchy R."/>
            <person name="Gladieux P."/>
            <person name="Thoren M.H."/>
            <person name="Johannesson H."/>
        </authorList>
    </citation>
    <scope>NUCLEOTIDE SEQUENCE</scope>
    <source>
        <strain evidence="2">CBS 307.81</strain>
    </source>
</reference>
<dbReference type="Proteomes" id="UP001174997">
    <property type="component" value="Unassembled WGS sequence"/>
</dbReference>
<gene>
    <name evidence="2" type="ORF">QBC41DRAFT_42442</name>
</gene>
<feature type="transmembrane region" description="Helical" evidence="1">
    <location>
        <begin position="24"/>
        <end position="46"/>
    </location>
</feature>